<dbReference type="EMBL" id="JBBMEW010000017">
    <property type="protein sequence ID" value="MEQ2528388.1"/>
    <property type="molecule type" value="Genomic_DNA"/>
</dbReference>
<sequence length="152" mass="16599">MGYIEDLRKIVGSLPLILVGTAVAVINDNGEILLQKRRDGVWGVPGGFLELGESTEEAGRREVLEETGIEVGKLDLVGVFSGKQHFVKLPNGDEFQPVTIAYVTKEIKGGILKADGNETTEAKFFKLNELPEELNPLIKTLIKQYALSFSLG</sequence>
<protein>
    <submittedName>
        <fullName evidence="1">NUDIX hydrolase</fullName>
    </submittedName>
</protein>
<reference evidence="1" key="1">
    <citation type="submission" date="2024-03" db="EMBL/GenBank/DDBJ databases">
        <title>Human intestinal bacterial collection.</title>
        <authorList>
            <person name="Pauvert C."/>
            <person name="Hitch T.C.A."/>
            <person name="Clavel T."/>
        </authorList>
    </citation>
    <scope>NUCLEOTIDE SEQUENCE</scope>
    <source>
        <strain evidence="1">CLA-AA-H227</strain>
    </source>
</reference>
<organism evidence="1 2">
    <name type="scientific">Robertmurraya yapensis</name>
    <name type="common">ex Hitch et al 2024</name>
    <dbReference type="NCBI Taxonomy" id="3133160"/>
    <lineage>
        <taxon>Bacteria</taxon>
        <taxon>Bacillati</taxon>
        <taxon>Bacillota</taxon>
        <taxon>Bacilli</taxon>
        <taxon>Bacillales</taxon>
        <taxon>Bacillaceae</taxon>
        <taxon>Robertmurraya</taxon>
    </lineage>
</organism>
<comment type="caution">
    <text evidence="1">The sequence shown here is derived from an EMBL/GenBank/DDBJ whole genome shotgun (WGS) entry which is preliminary data.</text>
</comment>
<evidence type="ECO:0000313" key="2">
    <source>
        <dbReference type="Proteomes" id="UP001439875"/>
    </source>
</evidence>
<accession>A0ACC6SEB6</accession>
<dbReference type="Proteomes" id="UP001439875">
    <property type="component" value="Unassembled WGS sequence"/>
</dbReference>
<keyword evidence="2" id="KW-1185">Reference proteome</keyword>
<name>A0ACC6SEB6_9BACI</name>
<keyword evidence="1" id="KW-0378">Hydrolase</keyword>
<gene>
    <name evidence="1" type="ORF">WMO40_17010</name>
</gene>
<evidence type="ECO:0000313" key="1">
    <source>
        <dbReference type="EMBL" id="MEQ2528388.1"/>
    </source>
</evidence>
<proteinExistence type="predicted"/>